<comment type="caution">
    <text evidence="2">The sequence shown here is derived from an EMBL/GenBank/DDBJ whole genome shotgun (WGS) entry which is preliminary data.</text>
</comment>
<gene>
    <name evidence="2" type="ORF">ACFPH6_19615</name>
</gene>
<organism evidence="2 3">
    <name type="scientific">Streptomyces xiangluensis</name>
    <dbReference type="NCBI Taxonomy" id="2665720"/>
    <lineage>
        <taxon>Bacteria</taxon>
        <taxon>Bacillati</taxon>
        <taxon>Actinomycetota</taxon>
        <taxon>Actinomycetes</taxon>
        <taxon>Kitasatosporales</taxon>
        <taxon>Streptomycetaceae</taxon>
        <taxon>Streptomyces</taxon>
    </lineage>
</organism>
<evidence type="ECO:0000313" key="3">
    <source>
        <dbReference type="Proteomes" id="UP001596012"/>
    </source>
</evidence>
<dbReference type="Proteomes" id="UP001596012">
    <property type="component" value="Unassembled WGS sequence"/>
</dbReference>
<proteinExistence type="predicted"/>
<dbReference type="RefSeq" id="WP_386343349.1">
    <property type="nucleotide sequence ID" value="NZ_JBHSFG010000029.1"/>
</dbReference>
<feature type="compositionally biased region" description="Low complexity" evidence="1">
    <location>
        <begin position="1"/>
        <end position="16"/>
    </location>
</feature>
<accession>A0ABV8YRP2</accession>
<reference evidence="3" key="1">
    <citation type="journal article" date="2019" name="Int. J. Syst. Evol. Microbiol.">
        <title>The Global Catalogue of Microorganisms (GCM) 10K type strain sequencing project: providing services to taxonomists for standard genome sequencing and annotation.</title>
        <authorList>
            <consortium name="The Broad Institute Genomics Platform"/>
            <consortium name="The Broad Institute Genome Sequencing Center for Infectious Disease"/>
            <person name="Wu L."/>
            <person name="Ma J."/>
        </authorList>
    </citation>
    <scope>NUCLEOTIDE SEQUENCE [LARGE SCALE GENOMIC DNA]</scope>
    <source>
        <strain evidence="3">DT43</strain>
    </source>
</reference>
<name>A0ABV8YRP2_9ACTN</name>
<feature type="region of interest" description="Disordered" evidence="1">
    <location>
        <begin position="1"/>
        <end position="23"/>
    </location>
</feature>
<evidence type="ECO:0000313" key="2">
    <source>
        <dbReference type="EMBL" id="MFC4466709.1"/>
    </source>
</evidence>
<evidence type="ECO:0000256" key="1">
    <source>
        <dbReference type="SAM" id="MobiDB-lite"/>
    </source>
</evidence>
<protein>
    <submittedName>
        <fullName evidence="2">Uncharacterized protein</fullName>
    </submittedName>
</protein>
<sequence length="93" mass="10041">MTSRTTAGTPVATAAGESGVHDREQLLAQYHRERARRALVLDSVRAHLAEQPSPRAVRTCARNWVADLLAMAEKVAKNKAEDTINTDNFGGAA</sequence>
<keyword evidence="3" id="KW-1185">Reference proteome</keyword>
<dbReference type="EMBL" id="JBHSFG010000029">
    <property type="protein sequence ID" value="MFC4466709.1"/>
    <property type="molecule type" value="Genomic_DNA"/>
</dbReference>